<dbReference type="PATRIC" id="fig|568816.4.peg.1707"/>
<protein>
    <submittedName>
        <fullName evidence="1">Uncharacterized protein</fullName>
    </submittedName>
</protein>
<name>G4Q3H5_ACIIR</name>
<keyword evidence="2" id="KW-1185">Reference proteome</keyword>
<evidence type="ECO:0000313" key="1">
    <source>
        <dbReference type="EMBL" id="AEQ22971.1"/>
    </source>
</evidence>
<organism evidence="1 2">
    <name type="scientific">Acidaminococcus intestini (strain RyC-MR95)</name>
    <dbReference type="NCBI Taxonomy" id="568816"/>
    <lineage>
        <taxon>Bacteria</taxon>
        <taxon>Bacillati</taxon>
        <taxon>Bacillota</taxon>
        <taxon>Negativicutes</taxon>
        <taxon>Acidaminococcales</taxon>
        <taxon>Acidaminococcaceae</taxon>
        <taxon>Acidaminococcus</taxon>
    </lineage>
</organism>
<dbReference type="AlphaFoldDB" id="G4Q3H5"/>
<dbReference type="EMBL" id="CP003058">
    <property type="protein sequence ID" value="AEQ22971.1"/>
    <property type="molecule type" value="Genomic_DNA"/>
</dbReference>
<dbReference type="HOGENOM" id="CLU_3211148_0_0_9"/>
<accession>G4Q3H5</accession>
<sequence>MRPFLLPPQEGVRPKRSSVLSLFSPERGAPFNVRGQDCRIMIFG</sequence>
<dbReference type="STRING" id="568816.Acin_1759"/>
<dbReference type="KEGG" id="ain:Acin_1759"/>
<dbReference type="Proteomes" id="UP000007093">
    <property type="component" value="Chromosome"/>
</dbReference>
<gene>
    <name evidence="1" type="ordered locus">Acin_1759</name>
</gene>
<evidence type="ECO:0000313" key="2">
    <source>
        <dbReference type="Proteomes" id="UP000007093"/>
    </source>
</evidence>
<dbReference type="InParanoid" id="G4Q3H5"/>
<proteinExistence type="predicted"/>
<reference evidence="1 2" key="1">
    <citation type="journal article" date="2011" name="J. Bacteriol.">
        <title>Complete genome sequence of Acidaminococcus intestini RYC-MR95, a Gram-negative bacterium from the phylum Firmicutes.</title>
        <authorList>
            <person name="D'Auria G."/>
            <person name="Galan J.C."/>
            <person name="Rodriguez-Alcayna M."/>
            <person name="Moya A."/>
            <person name="Baquero F."/>
            <person name="Latorre A."/>
        </authorList>
    </citation>
    <scope>NUCLEOTIDE SEQUENCE [LARGE SCALE GENOMIC DNA]</scope>
    <source>
        <strain evidence="1 2">RyC-MR95</strain>
    </source>
</reference>